<reference evidence="2" key="1">
    <citation type="submission" date="2021-02" db="EMBL/GenBank/DDBJ databases">
        <authorList>
            <person name="Dougan E. K."/>
            <person name="Rhodes N."/>
            <person name="Thang M."/>
            <person name="Chan C."/>
        </authorList>
    </citation>
    <scope>NUCLEOTIDE SEQUENCE</scope>
</reference>
<feature type="compositionally biased region" description="Acidic residues" evidence="1">
    <location>
        <begin position="45"/>
        <end position="58"/>
    </location>
</feature>
<dbReference type="EMBL" id="CAJNNW010001433">
    <property type="protein sequence ID" value="CAE8638394.1"/>
    <property type="molecule type" value="Genomic_DNA"/>
</dbReference>
<feature type="compositionally biased region" description="Low complexity" evidence="1">
    <location>
        <begin position="10"/>
        <end position="39"/>
    </location>
</feature>
<comment type="caution">
    <text evidence="2">The sequence shown here is derived from an EMBL/GenBank/DDBJ whole genome shotgun (WGS) entry which is preliminary data.</text>
</comment>
<evidence type="ECO:0000313" key="2">
    <source>
        <dbReference type="EMBL" id="CAE8638394.1"/>
    </source>
</evidence>
<protein>
    <submittedName>
        <fullName evidence="2">Uncharacterized protein</fullName>
    </submittedName>
</protein>
<proteinExistence type="predicted"/>
<dbReference type="Proteomes" id="UP000626109">
    <property type="component" value="Unassembled WGS sequence"/>
</dbReference>
<feature type="region of interest" description="Disordered" evidence="1">
    <location>
        <begin position="1"/>
        <end position="92"/>
    </location>
</feature>
<sequence length="123" mass="12977">YSSEEDEAEGASASQATTSEPSSATTSAPSSVKPTATTAKKAQVEEDSDEEDSEEEDQATSGKRRRFDLPTSISGGAKSLKEAEAKDTLRSVTTFVPAQARKKGRVVAPVMDSISDRAFQSNS</sequence>
<organism evidence="2 3">
    <name type="scientific">Polarella glacialis</name>
    <name type="common">Dinoflagellate</name>
    <dbReference type="NCBI Taxonomy" id="89957"/>
    <lineage>
        <taxon>Eukaryota</taxon>
        <taxon>Sar</taxon>
        <taxon>Alveolata</taxon>
        <taxon>Dinophyceae</taxon>
        <taxon>Suessiales</taxon>
        <taxon>Suessiaceae</taxon>
        <taxon>Polarella</taxon>
    </lineage>
</organism>
<name>A0A813HJL2_POLGL</name>
<evidence type="ECO:0000313" key="3">
    <source>
        <dbReference type="Proteomes" id="UP000626109"/>
    </source>
</evidence>
<gene>
    <name evidence="2" type="ORF">PGLA2088_LOCUS1834</name>
</gene>
<feature type="compositionally biased region" description="Basic and acidic residues" evidence="1">
    <location>
        <begin position="79"/>
        <end position="89"/>
    </location>
</feature>
<accession>A0A813HJL2</accession>
<dbReference type="AlphaFoldDB" id="A0A813HJL2"/>
<feature type="non-terminal residue" evidence="2">
    <location>
        <position position="123"/>
    </location>
</feature>
<evidence type="ECO:0000256" key="1">
    <source>
        <dbReference type="SAM" id="MobiDB-lite"/>
    </source>
</evidence>